<accession>A0A1X7P3Z0</accession>
<proteinExistence type="predicted"/>
<feature type="domain" description="Antitoxin FitA-like ribbon-helix-helix" evidence="1">
    <location>
        <begin position="2"/>
        <end position="38"/>
    </location>
</feature>
<gene>
    <name evidence="2" type="ORF">SAMN02982922_3194</name>
</gene>
<dbReference type="RefSeq" id="WP_085465049.1">
    <property type="nucleotide sequence ID" value="NZ_FXBL01000004.1"/>
</dbReference>
<dbReference type="Pfam" id="PF22513">
    <property type="entry name" value="FitA-like_RHH"/>
    <property type="match status" value="1"/>
</dbReference>
<dbReference type="OrthoDB" id="2389872at2"/>
<dbReference type="InterPro" id="IPR010985">
    <property type="entry name" value="Ribbon_hlx_hlx"/>
</dbReference>
<sequence length="90" mass="10340">MASMVIRNIPDDVMERFKERARAAGKSAEQLAREAIAEKGAVSRTELIREAEKIRARSKPVDLETTLRIMQEARDERDARPYLPDLDDDR</sequence>
<evidence type="ECO:0000313" key="3">
    <source>
        <dbReference type="Proteomes" id="UP000193083"/>
    </source>
</evidence>
<organism evidence="2 3">
    <name type="scientific">Mesorhizobium australicum</name>
    <dbReference type="NCBI Taxonomy" id="536018"/>
    <lineage>
        <taxon>Bacteria</taxon>
        <taxon>Pseudomonadati</taxon>
        <taxon>Pseudomonadota</taxon>
        <taxon>Alphaproteobacteria</taxon>
        <taxon>Hyphomicrobiales</taxon>
        <taxon>Phyllobacteriaceae</taxon>
        <taxon>Mesorhizobium</taxon>
    </lineage>
</organism>
<dbReference type="InterPro" id="IPR053853">
    <property type="entry name" value="FitA-like_RHH"/>
</dbReference>
<dbReference type="EMBL" id="FXBL01000004">
    <property type="protein sequence ID" value="SMH45357.1"/>
    <property type="molecule type" value="Genomic_DNA"/>
</dbReference>
<dbReference type="SUPFAM" id="SSF47598">
    <property type="entry name" value="Ribbon-helix-helix"/>
    <property type="match status" value="1"/>
</dbReference>
<protein>
    <submittedName>
        <fullName evidence="2">Ribbon-helix-helix protein, copG family</fullName>
    </submittedName>
</protein>
<evidence type="ECO:0000313" key="2">
    <source>
        <dbReference type="EMBL" id="SMH45357.1"/>
    </source>
</evidence>
<reference evidence="3" key="1">
    <citation type="submission" date="2017-04" db="EMBL/GenBank/DDBJ databases">
        <authorList>
            <person name="Varghese N."/>
            <person name="Submissions S."/>
        </authorList>
    </citation>
    <scope>NUCLEOTIDE SEQUENCE [LARGE SCALE GENOMIC DNA]</scope>
    <source>
        <strain evidence="3">B5P</strain>
    </source>
</reference>
<dbReference type="GO" id="GO:0006355">
    <property type="term" value="P:regulation of DNA-templated transcription"/>
    <property type="evidence" value="ECO:0007669"/>
    <property type="project" value="InterPro"/>
</dbReference>
<keyword evidence="3" id="KW-1185">Reference proteome</keyword>
<dbReference type="Proteomes" id="UP000193083">
    <property type="component" value="Unassembled WGS sequence"/>
</dbReference>
<evidence type="ECO:0000259" key="1">
    <source>
        <dbReference type="Pfam" id="PF22513"/>
    </source>
</evidence>
<name>A0A1X7P3Z0_9HYPH</name>
<dbReference type="AlphaFoldDB" id="A0A1X7P3Z0"/>